<dbReference type="SMART" id="SM01119">
    <property type="entry name" value="D-ser_dehydrat"/>
    <property type="match status" value="1"/>
</dbReference>
<dbReference type="GO" id="GO:0016829">
    <property type="term" value="F:lyase activity"/>
    <property type="evidence" value="ECO:0007669"/>
    <property type="project" value="UniProtKB-KW"/>
</dbReference>
<sequence>MKNQLISGKLDHKAAAMSHSTDGQINILNEDVCLPVVVIKEQILDNNIRWMQDYTNACQVSLAPHGKTTMTPAIFKKQLQAGAWGIGVGTAYQAKIAIESGITNIIMANQLIGKANMLFVSKLKQQSNTKIFCCVDNKGNALQLSTHFAAQEQTMNVLLELGIEGGRCGCRSESEAIELAKYIHSLPGLKLSGVEFYEGVIHSQNELTDIDKINGFLTRVINTSNNLIKLNLFPDSEEVILTGAGSVWYDLVCQQMQQANLGQNIRYVIRPGCYVTQDKGVYQQSHNALKNRSELACHIQGDLASAMELCAFVQSMPEPDLAIIGFGKRDAAFDEGLPQPIAHYRHGQAMPFVTGTMKTQNIMDQHAMLHYSKDVDLQVGDILIFGTSHPCITFDKWRQLYFVDGQYNVLEAVETYF</sequence>
<accession>A0A6G9IDF3</accession>
<dbReference type="SUPFAM" id="SSF51419">
    <property type="entry name" value="PLP-binding barrel"/>
    <property type="match status" value="1"/>
</dbReference>
<organism evidence="4 5">
    <name type="scientific">Zophobihabitans entericus</name>
    <dbReference type="NCBI Taxonomy" id="1635327"/>
    <lineage>
        <taxon>Bacteria</taxon>
        <taxon>Pseudomonadati</taxon>
        <taxon>Pseudomonadota</taxon>
        <taxon>Gammaproteobacteria</taxon>
        <taxon>Orbales</taxon>
        <taxon>Orbaceae</taxon>
        <taxon>Zophobihabitans</taxon>
    </lineage>
</organism>
<dbReference type="Gene3D" id="2.40.37.20">
    <property type="entry name" value="D-serine dehydratase-like domain"/>
    <property type="match status" value="1"/>
</dbReference>
<evidence type="ECO:0000256" key="2">
    <source>
        <dbReference type="ARBA" id="ARBA00023239"/>
    </source>
</evidence>
<dbReference type="InterPro" id="IPR001608">
    <property type="entry name" value="Ala_racemase_N"/>
</dbReference>
<protein>
    <submittedName>
        <fullName evidence="4">Amino acid deaminase</fullName>
    </submittedName>
</protein>
<dbReference type="AlphaFoldDB" id="A0A6G9IDF3"/>
<evidence type="ECO:0000256" key="1">
    <source>
        <dbReference type="ARBA" id="ARBA00005323"/>
    </source>
</evidence>
<comment type="similarity">
    <text evidence="1">Belongs to the DSD1 family.</text>
</comment>
<dbReference type="EMBL" id="CP050253">
    <property type="protein sequence ID" value="QIQ21734.1"/>
    <property type="molecule type" value="Genomic_DNA"/>
</dbReference>
<evidence type="ECO:0000313" key="4">
    <source>
        <dbReference type="EMBL" id="QIQ21734.1"/>
    </source>
</evidence>
<dbReference type="PANTHER" id="PTHR28004">
    <property type="entry name" value="ZGC:162816-RELATED"/>
    <property type="match status" value="1"/>
</dbReference>
<dbReference type="InParanoid" id="A0A6G9IDF3"/>
<dbReference type="InterPro" id="IPR029066">
    <property type="entry name" value="PLP-binding_barrel"/>
</dbReference>
<dbReference type="InterPro" id="IPR042208">
    <property type="entry name" value="D-ser_dehydrat-like_sf"/>
</dbReference>
<gene>
    <name evidence="4" type="ORF">IPMB12_08605</name>
</gene>
<dbReference type="RefSeq" id="WP_166916845.1">
    <property type="nucleotide sequence ID" value="NZ_CP050253.1"/>
</dbReference>
<dbReference type="Gene3D" id="3.20.20.10">
    <property type="entry name" value="Alanine racemase"/>
    <property type="match status" value="1"/>
</dbReference>
<dbReference type="PANTHER" id="PTHR28004:SF8">
    <property type="entry name" value="D-SERINE DEAMINASE"/>
    <property type="match status" value="1"/>
</dbReference>
<dbReference type="InterPro" id="IPR026956">
    <property type="entry name" value="D-ser_dehydrat-like_dom"/>
</dbReference>
<evidence type="ECO:0000313" key="5">
    <source>
        <dbReference type="Proteomes" id="UP000501168"/>
    </source>
</evidence>
<evidence type="ECO:0000259" key="3">
    <source>
        <dbReference type="SMART" id="SM01119"/>
    </source>
</evidence>
<dbReference type="Pfam" id="PF01168">
    <property type="entry name" value="Ala_racemase_N"/>
    <property type="match status" value="1"/>
</dbReference>
<name>A0A6G9IDF3_9GAMM</name>
<proteinExistence type="inferred from homology"/>
<keyword evidence="5" id="KW-1185">Reference proteome</keyword>
<dbReference type="Proteomes" id="UP000501168">
    <property type="component" value="Chromosome"/>
</dbReference>
<dbReference type="KEGG" id="orb:IPMB12_08605"/>
<feature type="domain" description="D-serine dehydratase-like" evidence="3">
    <location>
        <begin position="306"/>
        <end position="404"/>
    </location>
</feature>
<dbReference type="CDD" id="cd06818">
    <property type="entry name" value="PLPDE_III_cryptic_DSD"/>
    <property type="match status" value="1"/>
</dbReference>
<dbReference type="Pfam" id="PF14031">
    <property type="entry name" value="D-ser_dehydrat"/>
    <property type="match status" value="1"/>
</dbReference>
<dbReference type="InterPro" id="IPR051466">
    <property type="entry name" value="D-amino_acid_metab_enzyme"/>
</dbReference>
<reference evidence="4 5" key="1">
    <citation type="submission" date="2020-03" db="EMBL/GenBank/DDBJ databases">
        <title>Complete genome sequence of Orbus sp. IPMB12 (BCRC 80908).</title>
        <authorList>
            <person name="Lo W.-S."/>
            <person name="Chang T.-H."/>
            <person name="Kuo C.-H."/>
        </authorList>
    </citation>
    <scope>NUCLEOTIDE SEQUENCE [LARGE SCALE GENOMIC DNA]</scope>
    <source>
        <strain evidence="4 5">IPMB12</strain>
    </source>
</reference>
<keyword evidence="2" id="KW-0456">Lyase</keyword>